<feature type="chain" id="PRO_5031094028" description="Cytochrome b5 heme-binding domain-containing protein" evidence="2">
    <location>
        <begin position="34"/>
        <end position="175"/>
    </location>
</feature>
<keyword evidence="2" id="KW-0732">Signal</keyword>
<dbReference type="PANTHER" id="PTHR10281:SF4">
    <property type="entry name" value="NEUFERRICIN"/>
    <property type="match status" value="1"/>
</dbReference>
<dbReference type="SMART" id="SM01117">
    <property type="entry name" value="Cyt-b5"/>
    <property type="match status" value="1"/>
</dbReference>
<organism evidence="4">
    <name type="scientific">Trieres chinensis</name>
    <name type="common">Marine centric diatom</name>
    <name type="synonym">Odontella sinensis</name>
    <dbReference type="NCBI Taxonomy" id="1514140"/>
    <lineage>
        <taxon>Eukaryota</taxon>
        <taxon>Sar</taxon>
        <taxon>Stramenopiles</taxon>
        <taxon>Ochrophyta</taxon>
        <taxon>Bacillariophyta</taxon>
        <taxon>Mediophyceae</taxon>
        <taxon>Biddulphiophycidae</taxon>
        <taxon>Eupodiscales</taxon>
        <taxon>Parodontellaceae</taxon>
        <taxon>Trieres</taxon>
    </lineage>
</organism>
<evidence type="ECO:0000256" key="1">
    <source>
        <dbReference type="ARBA" id="ARBA00038357"/>
    </source>
</evidence>
<dbReference type="GO" id="GO:0012505">
    <property type="term" value="C:endomembrane system"/>
    <property type="evidence" value="ECO:0007669"/>
    <property type="project" value="TreeGrafter"/>
</dbReference>
<evidence type="ECO:0000256" key="2">
    <source>
        <dbReference type="SAM" id="SignalP"/>
    </source>
</evidence>
<name>A0A7S1ZAP6_TRICV</name>
<dbReference type="PANTHER" id="PTHR10281">
    <property type="entry name" value="MEMBRANE-ASSOCIATED PROGESTERONE RECEPTOR COMPONENT-RELATED"/>
    <property type="match status" value="1"/>
</dbReference>
<sequence>MIAALNARTSPGGLGVRFIVLLLSALCAKFVAGKYPAELKDPRIITAGELASKIGAKGEGEVWLSVLGEVYDVTAGRDFYGDGAGYGFFAGKDASPCFATGKFNEKGLEDSLNDLPVTQLGGVISWRDFYRNHETYTFLGLLEGLYYDQDGKPTEYMTITNERIKTMEAMKKKEL</sequence>
<accession>A0A7S1ZAP6</accession>
<dbReference type="GO" id="GO:0016020">
    <property type="term" value="C:membrane"/>
    <property type="evidence" value="ECO:0007669"/>
    <property type="project" value="TreeGrafter"/>
</dbReference>
<dbReference type="SUPFAM" id="SSF55856">
    <property type="entry name" value="Cytochrome b5-like heme/steroid binding domain"/>
    <property type="match status" value="1"/>
</dbReference>
<proteinExistence type="inferred from homology"/>
<dbReference type="InterPro" id="IPR001199">
    <property type="entry name" value="Cyt_B5-like_heme/steroid-bd"/>
</dbReference>
<dbReference type="Pfam" id="PF00173">
    <property type="entry name" value="Cyt-b5"/>
    <property type="match status" value="1"/>
</dbReference>
<feature type="signal peptide" evidence="2">
    <location>
        <begin position="1"/>
        <end position="33"/>
    </location>
</feature>
<dbReference type="AlphaFoldDB" id="A0A7S1ZAP6"/>
<feature type="domain" description="Cytochrome b5 heme-binding" evidence="3">
    <location>
        <begin position="45"/>
        <end position="143"/>
    </location>
</feature>
<dbReference type="EMBL" id="HBGO01012423">
    <property type="protein sequence ID" value="CAD9333026.1"/>
    <property type="molecule type" value="Transcribed_RNA"/>
</dbReference>
<dbReference type="InterPro" id="IPR050577">
    <property type="entry name" value="MAPR/NEUFC/NENF-like"/>
</dbReference>
<evidence type="ECO:0000313" key="4">
    <source>
        <dbReference type="EMBL" id="CAD9333026.1"/>
    </source>
</evidence>
<reference evidence="4" key="1">
    <citation type="submission" date="2021-01" db="EMBL/GenBank/DDBJ databases">
        <authorList>
            <person name="Corre E."/>
            <person name="Pelletier E."/>
            <person name="Niang G."/>
            <person name="Scheremetjew M."/>
            <person name="Finn R."/>
            <person name="Kale V."/>
            <person name="Holt S."/>
            <person name="Cochrane G."/>
            <person name="Meng A."/>
            <person name="Brown T."/>
            <person name="Cohen L."/>
        </authorList>
    </citation>
    <scope>NUCLEOTIDE SEQUENCE</scope>
    <source>
        <strain evidence="4">Grunow 1884</strain>
    </source>
</reference>
<dbReference type="InterPro" id="IPR036400">
    <property type="entry name" value="Cyt_B5-like_heme/steroid_sf"/>
</dbReference>
<gene>
    <name evidence="4" type="ORF">OSIN01602_LOCUS6901</name>
</gene>
<protein>
    <recommendedName>
        <fullName evidence="3">Cytochrome b5 heme-binding domain-containing protein</fullName>
    </recommendedName>
</protein>
<evidence type="ECO:0000259" key="3">
    <source>
        <dbReference type="SMART" id="SM01117"/>
    </source>
</evidence>
<comment type="similarity">
    <text evidence="1">Belongs to the cytochrome b5 family. MAPR subfamily.</text>
</comment>
<dbReference type="Gene3D" id="3.10.120.10">
    <property type="entry name" value="Cytochrome b5-like heme/steroid binding domain"/>
    <property type="match status" value="1"/>
</dbReference>